<evidence type="ECO:0000256" key="3">
    <source>
        <dbReference type="ARBA" id="ARBA00023002"/>
    </source>
</evidence>
<dbReference type="CDD" id="cd00340">
    <property type="entry name" value="GSH_Peroxidase"/>
    <property type="match status" value="1"/>
</dbReference>
<dbReference type="GO" id="GO:0034599">
    <property type="term" value="P:cellular response to oxidative stress"/>
    <property type="evidence" value="ECO:0007669"/>
    <property type="project" value="TreeGrafter"/>
</dbReference>
<feature type="chain" id="PRO_5030913407" description="Glutathione peroxidase" evidence="6">
    <location>
        <begin position="29"/>
        <end position="190"/>
    </location>
</feature>
<dbReference type="PROSITE" id="PS00460">
    <property type="entry name" value="GLUTATHIONE_PEROXID_1"/>
    <property type="match status" value="1"/>
</dbReference>
<dbReference type="PROSITE" id="PS51355">
    <property type="entry name" value="GLUTATHIONE_PEROXID_3"/>
    <property type="match status" value="1"/>
</dbReference>
<evidence type="ECO:0000256" key="4">
    <source>
        <dbReference type="PIRSR" id="PIRSR000303-1"/>
    </source>
</evidence>
<dbReference type="PRINTS" id="PR01011">
    <property type="entry name" value="GLUTPROXDASE"/>
</dbReference>
<keyword evidence="8" id="KW-1185">Reference proteome</keyword>
<dbReference type="Gene3D" id="3.40.30.10">
    <property type="entry name" value="Glutaredoxin"/>
    <property type="match status" value="1"/>
</dbReference>
<dbReference type="PANTHER" id="PTHR11592:SF44">
    <property type="entry name" value="GLUTATHIONE PEROXIDASE"/>
    <property type="match status" value="1"/>
</dbReference>
<dbReference type="InterPro" id="IPR036249">
    <property type="entry name" value="Thioredoxin-like_sf"/>
</dbReference>
<proteinExistence type="inferred from homology"/>
<evidence type="ECO:0000256" key="1">
    <source>
        <dbReference type="ARBA" id="ARBA00006926"/>
    </source>
</evidence>
<organism evidence="7 8">
    <name type="scientific">Sphaerotilus montanus</name>
    <dbReference type="NCBI Taxonomy" id="522889"/>
    <lineage>
        <taxon>Bacteria</taxon>
        <taxon>Pseudomonadati</taxon>
        <taxon>Pseudomonadota</taxon>
        <taxon>Betaproteobacteria</taxon>
        <taxon>Burkholderiales</taxon>
        <taxon>Sphaerotilaceae</taxon>
        <taxon>Sphaerotilus</taxon>
    </lineage>
</organism>
<dbReference type="PIRSF" id="PIRSF000303">
    <property type="entry name" value="Glutathion_perox"/>
    <property type="match status" value="1"/>
</dbReference>
<dbReference type="AlphaFoldDB" id="A0A7Y9QZP8"/>
<keyword evidence="3 5" id="KW-0560">Oxidoreductase</keyword>
<evidence type="ECO:0000313" key="8">
    <source>
        <dbReference type="Proteomes" id="UP000518288"/>
    </source>
</evidence>
<keyword evidence="2 5" id="KW-0575">Peroxidase</keyword>
<evidence type="ECO:0000256" key="5">
    <source>
        <dbReference type="RuleBase" id="RU000499"/>
    </source>
</evidence>
<sequence length="190" mass="20650">MFKARQVSRAAHALCAVGLVALIGPAQAATCPALLDRSVPRLQDEQPQSLCQYAGKVVLVVNTASQCGFTPQYKGLEALYERLRGEGLVVLGFPSNDFGGQEPGSATEIAAFCENQFAVKFPMFSKVTVKGDKAHPLYADLARRSGKSPLWNFHKYLVSRDGQTVRSYTSLTEPDDAALLRDVRAMLSAR</sequence>
<evidence type="ECO:0000256" key="2">
    <source>
        <dbReference type="ARBA" id="ARBA00022559"/>
    </source>
</evidence>
<comment type="caution">
    <text evidence="7">The sequence shown here is derived from an EMBL/GenBank/DDBJ whole genome shotgun (WGS) entry which is preliminary data.</text>
</comment>
<dbReference type="RefSeq" id="WP_179633630.1">
    <property type="nucleotide sequence ID" value="NZ_JACCFH010000001.1"/>
</dbReference>
<dbReference type="InterPro" id="IPR000889">
    <property type="entry name" value="Glutathione_peroxidase"/>
</dbReference>
<dbReference type="Proteomes" id="UP000518288">
    <property type="component" value="Unassembled WGS sequence"/>
</dbReference>
<dbReference type="InterPro" id="IPR029759">
    <property type="entry name" value="GPX_AS"/>
</dbReference>
<accession>A0A7Y9QZP8</accession>
<dbReference type="GO" id="GO:0004601">
    <property type="term" value="F:peroxidase activity"/>
    <property type="evidence" value="ECO:0007669"/>
    <property type="project" value="UniProtKB-KW"/>
</dbReference>
<gene>
    <name evidence="7" type="ORF">BDD16_001769</name>
</gene>
<feature type="signal peptide" evidence="6">
    <location>
        <begin position="1"/>
        <end position="28"/>
    </location>
</feature>
<evidence type="ECO:0000256" key="6">
    <source>
        <dbReference type="SAM" id="SignalP"/>
    </source>
</evidence>
<protein>
    <recommendedName>
        <fullName evidence="5">Glutathione peroxidase</fullName>
    </recommendedName>
</protein>
<feature type="active site" evidence="4">
    <location>
        <position position="67"/>
    </location>
</feature>
<dbReference type="SUPFAM" id="SSF52833">
    <property type="entry name" value="Thioredoxin-like"/>
    <property type="match status" value="1"/>
</dbReference>
<keyword evidence="6" id="KW-0732">Signal</keyword>
<name>A0A7Y9QZP8_9BURK</name>
<evidence type="ECO:0000313" key="7">
    <source>
        <dbReference type="EMBL" id="NYG32783.1"/>
    </source>
</evidence>
<reference evidence="7 8" key="1">
    <citation type="submission" date="2020-07" db="EMBL/GenBank/DDBJ databases">
        <title>Genomic Encyclopedia of Archaeal and Bacterial Type Strains, Phase II (KMG-II): from individual species to whole genera.</title>
        <authorList>
            <person name="Goeker M."/>
        </authorList>
    </citation>
    <scope>NUCLEOTIDE SEQUENCE [LARGE SCALE GENOMIC DNA]</scope>
    <source>
        <strain evidence="7 8">DSM 21226</strain>
    </source>
</reference>
<dbReference type="Pfam" id="PF00255">
    <property type="entry name" value="GSHPx"/>
    <property type="match status" value="1"/>
</dbReference>
<dbReference type="PANTHER" id="PTHR11592">
    <property type="entry name" value="GLUTATHIONE PEROXIDASE"/>
    <property type="match status" value="1"/>
</dbReference>
<comment type="similarity">
    <text evidence="1 5">Belongs to the glutathione peroxidase family.</text>
</comment>
<dbReference type="EMBL" id="JACCFH010000001">
    <property type="protein sequence ID" value="NYG32783.1"/>
    <property type="molecule type" value="Genomic_DNA"/>
</dbReference>